<evidence type="ECO:0000259" key="1">
    <source>
        <dbReference type="Pfam" id="PF13338"/>
    </source>
</evidence>
<feature type="domain" description="AbiEi antitoxin N-terminal" evidence="1">
    <location>
        <begin position="15"/>
        <end position="64"/>
    </location>
</feature>
<protein>
    <submittedName>
        <fullName evidence="2">Type IV toxin-antitoxin system AbiEi family antitoxin domain-containing protein</fullName>
    </submittedName>
</protein>
<gene>
    <name evidence="2" type="ORF">JQ619_20520</name>
</gene>
<evidence type="ECO:0000313" key="2">
    <source>
        <dbReference type="EMBL" id="MBR1138161.1"/>
    </source>
</evidence>
<dbReference type="EMBL" id="JAFCLK010000019">
    <property type="protein sequence ID" value="MBR1138161.1"/>
    <property type="molecule type" value="Genomic_DNA"/>
</dbReference>
<accession>A0ABS5GAL0</accession>
<organism evidence="2 3">
    <name type="scientific">Bradyrhizobium denitrificans</name>
    <dbReference type="NCBI Taxonomy" id="2734912"/>
    <lineage>
        <taxon>Bacteria</taxon>
        <taxon>Pseudomonadati</taxon>
        <taxon>Pseudomonadota</taxon>
        <taxon>Alphaproteobacteria</taxon>
        <taxon>Hyphomicrobiales</taxon>
        <taxon>Nitrobacteraceae</taxon>
        <taxon>Bradyrhizobium</taxon>
    </lineage>
</organism>
<dbReference type="Pfam" id="PF13338">
    <property type="entry name" value="AbiEi_4"/>
    <property type="match status" value="1"/>
</dbReference>
<reference evidence="3" key="1">
    <citation type="journal article" date="2021" name="ISME J.">
        <title>Evolutionary origin and ecological implication of a unique nif island in free-living Bradyrhizobium lineages.</title>
        <authorList>
            <person name="Tao J."/>
        </authorList>
    </citation>
    <scope>NUCLEOTIDE SEQUENCE [LARGE SCALE GENOMIC DNA]</scope>
    <source>
        <strain evidence="3">SZCCT0094</strain>
    </source>
</reference>
<dbReference type="InterPro" id="IPR025159">
    <property type="entry name" value="AbiEi_N"/>
</dbReference>
<comment type="caution">
    <text evidence="2">The sequence shown here is derived from an EMBL/GenBank/DDBJ whole genome shotgun (WGS) entry which is preliminary data.</text>
</comment>
<proteinExistence type="predicted"/>
<dbReference type="Proteomes" id="UP001314635">
    <property type="component" value="Unassembled WGS sequence"/>
</dbReference>
<dbReference type="RefSeq" id="WP_172243583.1">
    <property type="nucleotide sequence ID" value="NZ_JABFDP010000053.1"/>
</dbReference>
<name>A0ABS5GAL0_9BRAD</name>
<evidence type="ECO:0000313" key="3">
    <source>
        <dbReference type="Proteomes" id="UP001314635"/>
    </source>
</evidence>
<keyword evidence="3" id="KW-1185">Reference proteome</keyword>
<sequence length="269" mass="30294">MKQAHDNLPRGRAQLVRVLSAAGDVIHVDDVVTALGLDRIAAAQRLSRWAEQGWLRRVGRGAYVAASIDTMGADRVLDDPWVLVPALFAPAYIGGRTAAEHWDLTEQIFKDVFVMTAQAVRQKRQERHGTPFSLKHIDERKMFGTKSVWRHQTRVPVSDVHRTTIDMFDDPAIGGGIQHVSDCLVSYLRRNDRDDEKLIDYATRLGNGAVFKRLGFIAERFPEGAGLALLCERHLSGGHAKLDPDQDGPHVATKWRLRVPQRWARRETI</sequence>